<dbReference type="PANTHER" id="PTHR43884:SF9">
    <property type="entry name" value="COMPLEX I ASSEMBLY FACTOR ACAD9, MITOCHONDRIAL"/>
    <property type="match status" value="1"/>
</dbReference>
<evidence type="ECO:0000313" key="7">
    <source>
        <dbReference type="EMBL" id="CAJ0584317.1"/>
    </source>
</evidence>
<evidence type="ECO:0000256" key="4">
    <source>
        <dbReference type="ARBA" id="ARBA00022827"/>
    </source>
</evidence>
<keyword evidence="3" id="KW-0285">Flavoprotein</keyword>
<dbReference type="InterPro" id="IPR009075">
    <property type="entry name" value="AcylCo_DH/oxidase_C"/>
</dbReference>
<sequence length="623" mass="69248">MFHVQRIVRASAGRRLTARGTASNAEAEKQNVSPVQRLHVSDALIKELPIERQSLTRGLAMDKFEKDFFIYPEHQDADDLRNIEGFVKVLRDSLQQSVDSGEIEKSGTLSEVVKLALDRNAIVSTLVPSAFQGLGFTNKDKIRVFEELSIDFSISSMMQATNSAVSLLIHFGSSEQKEKYLPRIVDGRCRPGFAYIEQGSQAPFAEIYGSGQQLLLEGKFKAVNPQSANLMFVFALKRDPVDNKPKLSCFLIDRNELDDGSKWDGKRDGTLGLKAFEYGDLSIRCSISDDALLGEEGRGRDVANELVASGRMPFAAAVSGFAKRLVDDLSTLCNQTPSTATENTVLASSSSVQRLLTHLSTKVYALEAVTYYLGGIIDENMPILVDIESALMHRLARETLKECVSAIVELSGSKGIEIGPRYEKWIRDISTLLAMNSEGNVTEEVAMSTLSSWAVTNYSHAKSSIQRFFKMASHEKQLANPKLKHFIAEHAHPSLQDAAQELEFTMSRVHAILDKLIAERGKNLEADYASMENLVRVLQNNLIMVAVISRATRSYSIGLRNSDLEIFFATQLCTRLSRSSWFELDALSNHFNLLKLNPSLLSAGRAVLEMGGYKIENPFERNW</sequence>
<dbReference type="SUPFAM" id="SSF56645">
    <property type="entry name" value="Acyl-CoA dehydrogenase NM domain-like"/>
    <property type="match status" value="1"/>
</dbReference>
<dbReference type="Gene3D" id="2.40.110.10">
    <property type="entry name" value="Butyryl-CoA Dehydrogenase, subunit A, domain 2"/>
    <property type="match status" value="1"/>
</dbReference>
<dbReference type="InterPro" id="IPR013786">
    <property type="entry name" value="AcylCoA_DH/ox_N"/>
</dbReference>
<evidence type="ECO:0000313" key="8">
    <source>
        <dbReference type="Proteomes" id="UP001177023"/>
    </source>
</evidence>
<dbReference type="GO" id="GO:0003995">
    <property type="term" value="F:acyl-CoA dehydrogenase activity"/>
    <property type="evidence" value="ECO:0007669"/>
    <property type="project" value="TreeGrafter"/>
</dbReference>
<dbReference type="EMBL" id="CATQJA010002691">
    <property type="protein sequence ID" value="CAJ0584317.1"/>
    <property type="molecule type" value="Genomic_DNA"/>
</dbReference>
<evidence type="ECO:0000259" key="6">
    <source>
        <dbReference type="Pfam" id="PF02771"/>
    </source>
</evidence>
<dbReference type="Proteomes" id="UP001177023">
    <property type="component" value="Unassembled WGS sequence"/>
</dbReference>
<dbReference type="Gene3D" id="1.20.140.10">
    <property type="entry name" value="Butyryl-CoA Dehydrogenase, subunit A, domain 3"/>
    <property type="match status" value="2"/>
</dbReference>
<protein>
    <submittedName>
        <fullName evidence="7">Uncharacterized protein</fullName>
    </submittedName>
</protein>
<evidence type="ECO:0000256" key="2">
    <source>
        <dbReference type="ARBA" id="ARBA00009347"/>
    </source>
</evidence>
<dbReference type="InterPro" id="IPR037069">
    <property type="entry name" value="AcylCoA_DH/ox_N_sf"/>
</dbReference>
<evidence type="ECO:0000256" key="3">
    <source>
        <dbReference type="ARBA" id="ARBA00022630"/>
    </source>
</evidence>
<reference evidence="7" key="1">
    <citation type="submission" date="2023-06" db="EMBL/GenBank/DDBJ databases">
        <authorList>
            <person name="Delattre M."/>
        </authorList>
    </citation>
    <scope>NUCLEOTIDE SEQUENCE</scope>
    <source>
        <strain evidence="7">AF72</strain>
    </source>
</reference>
<dbReference type="PANTHER" id="PTHR43884">
    <property type="entry name" value="ACYL-COA DEHYDROGENASE"/>
    <property type="match status" value="1"/>
</dbReference>
<dbReference type="InterPro" id="IPR036250">
    <property type="entry name" value="AcylCo_DH-like_C"/>
</dbReference>
<keyword evidence="8" id="KW-1185">Reference proteome</keyword>
<dbReference type="Gene3D" id="1.10.540.10">
    <property type="entry name" value="Acyl-CoA dehydrogenase/oxidase, N-terminal domain"/>
    <property type="match status" value="1"/>
</dbReference>
<evidence type="ECO:0000259" key="5">
    <source>
        <dbReference type="Pfam" id="PF00441"/>
    </source>
</evidence>
<keyword evidence="4" id="KW-0274">FAD</keyword>
<gene>
    <name evidence="7" type="ORF">MSPICULIGERA_LOCUS22376</name>
</gene>
<proteinExistence type="inferred from homology"/>
<comment type="similarity">
    <text evidence="2">Belongs to the acyl-CoA dehydrogenase family.</text>
</comment>
<organism evidence="7 8">
    <name type="scientific">Mesorhabditis spiculigera</name>
    <dbReference type="NCBI Taxonomy" id="96644"/>
    <lineage>
        <taxon>Eukaryota</taxon>
        <taxon>Metazoa</taxon>
        <taxon>Ecdysozoa</taxon>
        <taxon>Nematoda</taxon>
        <taxon>Chromadorea</taxon>
        <taxon>Rhabditida</taxon>
        <taxon>Rhabditina</taxon>
        <taxon>Rhabditomorpha</taxon>
        <taxon>Rhabditoidea</taxon>
        <taxon>Rhabditidae</taxon>
        <taxon>Mesorhabditinae</taxon>
        <taxon>Mesorhabditis</taxon>
    </lineage>
</organism>
<feature type="non-terminal residue" evidence="7">
    <location>
        <position position="623"/>
    </location>
</feature>
<dbReference type="Pfam" id="PF02771">
    <property type="entry name" value="Acyl-CoA_dh_N"/>
    <property type="match status" value="1"/>
</dbReference>
<dbReference type="GO" id="GO:0050660">
    <property type="term" value="F:flavin adenine dinucleotide binding"/>
    <property type="evidence" value="ECO:0007669"/>
    <property type="project" value="InterPro"/>
</dbReference>
<dbReference type="AlphaFoldDB" id="A0AA36DBA7"/>
<comment type="caution">
    <text evidence="7">The sequence shown here is derived from an EMBL/GenBank/DDBJ whole genome shotgun (WGS) entry which is preliminary data.</text>
</comment>
<comment type="cofactor">
    <cofactor evidence="1">
        <name>FAD</name>
        <dbReference type="ChEBI" id="CHEBI:57692"/>
    </cofactor>
</comment>
<dbReference type="InterPro" id="IPR046373">
    <property type="entry name" value="Acyl-CoA_Oxase/DH_mid-dom_sf"/>
</dbReference>
<feature type="domain" description="Acyl-CoA dehydrogenase/oxidase N-terminal" evidence="6">
    <location>
        <begin position="102"/>
        <end position="187"/>
    </location>
</feature>
<dbReference type="Pfam" id="PF00441">
    <property type="entry name" value="Acyl-CoA_dh_1"/>
    <property type="match status" value="1"/>
</dbReference>
<dbReference type="InterPro" id="IPR009100">
    <property type="entry name" value="AcylCoA_DH/oxidase_NM_dom_sf"/>
</dbReference>
<accession>A0AA36DBA7</accession>
<feature type="domain" description="Acyl-CoA dehydrogenase/oxidase C-terminal" evidence="5">
    <location>
        <begin position="297"/>
        <end position="431"/>
    </location>
</feature>
<name>A0AA36DBA7_9BILA</name>
<dbReference type="SUPFAM" id="SSF47203">
    <property type="entry name" value="Acyl-CoA dehydrogenase C-terminal domain-like"/>
    <property type="match status" value="1"/>
</dbReference>
<evidence type="ECO:0000256" key="1">
    <source>
        <dbReference type="ARBA" id="ARBA00001974"/>
    </source>
</evidence>